<feature type="non-terminal residue" evidence="2">
    <location>
        <position position="1"/>
    </location>
</feature>
<accession>A0A392RN14</accession>
<evidence type="ECO:0000313" key="2">
    <source>
        <dbReference type="EMBL" id="MCI36945.1"/>
    </source>
</evidence>
<name>A0A392RN14_9FABA</name>
<reference evidence="2 3" key="1">
    <citation type="journal article" date="2018" name="Front. Plant Sci.">
        <title>Red Clover (Trifolium pratense) and Zigzag Clover (T. medium) - A Picture of Genomic Similarities and Differences.</title>
        <authorList>
            <person name="Dluhosova J."/>
            <person name="Istvanek J."/>
            <person name="Nedelnik J."/>
            <person name="Repkova J."/>
        </authorList>
    </citation>
    <scope>NUCLEOTIDE SEQUENCE [LARGE SCALE GENOMIC DNA]</scope>
    <source>
        <strain evidence="3">cv. 10/8</strain>
        <tissue evidence="2">Leaf</tissue>
    </source>
</reference>
<organism evidence="2 3">
    <name type="scientific">Trifolium medium</name>
    <dbReference type="NCBI Taxonomy" id="97028"/>
    <lineage>
        <taxon>Eukaryota</taxon>
        <taxon>Viridiplantae</taxon>
        <taxon>Streptophyta</taxon>
        <taxon>Embryophyta</taxon>
        <taxon>Tracheophyta</taxon>
        <taxon>Spermatophyta</taxon>
        <taxon>Magnoliopsida</taxon>
        <taxon>eudicotyledons</taxon>
        <taxon>Gunneridae</taxon>
        <taxon>Pentapetalae</taxon>
        <taxon>rosids</taxon>
        <taxon>fabids</taxon>
        <taxon>Fabales</taxon>
        <taxon>Fabaceae</taxon>
        <taxon>Papilionoideae</taxon>
        <taxon>50 kb inversion clade</taxon>
        <taxon>NPAAA clade</taxon>
        <taxon>Hologalegina</taxon>
        <taxon>IRL clade</taxon>
        <taxon>Trifolieae</taxon>
        <taxon>Trifolium</taxon>
    </lineage>
</organism>
<dbReference type="EMBL" id="LXQA010238947">
    <property type="protein sequence ID" value="MCI36945.1"/>
    <property type="molecule type" value="Genomic_DNA"/>
</dbReference>
<protein>
    <submittedName>
        <fullName evidence="2">Uncharacterized protein</fullName>
    </submittedName>
</protein>
<keyword evidence="3" id="KW-1185">Reference proteome</keyword>
<feature type="region of interest" description="Disordered" evidence="1">
    <location>
        <begin position="1"/>
        <end position="59"/>
    </location>
</feature>
<dbReference type="Proteomes" id="UP000265520">
    <property type="component" value="Unassembled WGS sequence"/>
</dbReference>
<feature type="non-terminal residue" evidence="2">
    <location>
        <position position="59"/>
    </location>
</feature>
<proteinExistence type="predicted"/>
<sequence>LDLVPSMAEPPPSLPSMASPDHEDDIGANTGGVLRPPPLRSFQENNSESRSDLNFTLRI</sequence>
<evidence type="ECO:0000313" key="3">
    <source>
        <dbReference type="Proteomes" id="UP000265520"/>
    </source>
</evidence>
<evidence type="ECO:0000256" key="1">
    <source>
        <dbReference type="SAM" id="MobiDB-lite"/>
    </source>
</evidence>
<dbReference type="AlphaFoldDB" id="A0A392RN14"/>
<comment type="caution">
    <text evidence="2">The sequence shown here is derived from an EMBL/GenBank/DDBJ whole genome shotgun (WGS) entry which is preliminary data.</text>
</comment>
<feature type="compositionally biased region" description="Polar residues" evidence="1">
    <location>
        <begin position="42"/>
        <end position="59"/>
    </location>
</feature>